<dbReference type="AlphaFoldDB" id="A0A9X0D1R8"/>
<protein>
    <submittedName>
        <fullName evidence="1">Uncharacterized protein</fullName>
    </submittedName>
</protein>
<sequence>MTQGESVSKSRGNAAISHRLIASSDRELQASCLQTERRGVVSSWNFPGGGDRDLVQLGGLTMGPQEKAFRLLCVWRTRCRLGRSQMISQLAVSWRK</sequence>
<dbReference type="Proteomes" id="UP001163046">
    <property type="component" value="Unassembled WGS sequence"/>
</dbReference>
<proteinExistence type="predicted"/>
<reference evidence="1" key="1">
    <citation type="submission" date="2023-01" db="EMBL/GenBank/DDBJ databases">
        <title>Genome assembly of the deep-sea coral Lophelia pertusa.</title>
        <authorList>
            <person name="Herrera S."/>
            <person name="Cordes E."/>
        </authorList>
    </citation>
    <scope>NUCLEOTIDE SEQUENCE</scope>
    <source>
        <strain evidence="1">USNM1676648</strain>
        <tissue evidence="1">Polyp</tissue>
    </source>
</reference>
<keyword evidence="2" id="KW-1185">Reference proteome</keyword>
<accession>A0A9X0D1R8</accession>
<name>A0A9X0D1R8_9CNID</name>
<dbReference type="EMBL" id="MU825895">
    <property type="protein sequence ID" value="KAJ7383685.1"/>
    <property type="molecule type" value="Genomic_DNA"/>
</dbReference>
<evidence type="ECO:0000313" key="1">
    <source>
        <dbReference type="EMBL" id="KAJ7383685.1"/>
    </source>
</evidence>
<organism evidence="1 2">
    <name type="scientific">Desmophyllum pertusum</name>
    <dbReference type="NCBI Taxonomy" id="174260"/>
    <lineage>
        <taxon>Eukaryota</taxon>
        <taxon>Metazoa</taxon>
        <taxon>Cnidaria</taxon>
        <taxon>Anthozoa</taxon>
        <taxon>Hexacorallia</taxon>
        <taxon>Scleractinia</taxon>
        <taxon>Caryophylliina</taxon>
        <taxon>Caryophylliidae</taxon>
        <taxon>Desmophyllum</taxon>
    </lineage>
</organism>
<evidence type="ECO:0000313" key="2">
    <source>
        <dbReference type="Proteomes" id="UP001163046"/>
    </source>
</evidence>
<comment type="caution">
    <text evidence="1">The sequence shown here is derived from an EMBL/GenBank/DDBJ whole genome shotgun (WGS) entry which is preliminary data.</text>
</comment>
<gene>
    <name evidence="1" type="ORF">OS493_026215</name>
</gene>